<dbReference type="Gene3D" id="3.30.930.10">
    <property type="entry name" value="Bira Bifunctional Protein, Domain 2"/>
    <property type="match status" value="1"/>
</dbReference>
<evidence type="ECO:0000256" key="2">
    <source>
        <dbReference type="ARBA" id="ARBA00012816"/>
    </source>
</evidence>
<keyword evidence="6" id="KW-0648">Protein biosynthesis</keyword>
<dbReference type="EC" id="6.1.1.22" evidence="2"/>
<feature type="domain" description="Aminoacyl-transfer RNA synthetases class-II family profile" evidence="8">
    <location>
        <begin position="1"/>
        <end position="340"/>
    </location>
</feature>
<dbReference type="EMBL" id="HACM01001046">
    <property type="protein sequence ID" value="CRZ01488.1"/>
    <property type="molecule type" value="Transcribed_RNA"/>
</dbReference>
<evidence type="ECO:0000313" key="9">
    <source>
        <dbReference type="EMBL" id="CRZ01488.1"/>
    </source>
</evidence>
<evidence type="ECO:0000256" key="5">
    <source>
        <dbReference type="ARBA" id="ARBA00022840"/>
    </source>
</evidence>
<dbReference type="GO" id="GO:0004816">
    <property type="term" value="F:asparagine-tRNA ligase activity"/>
    <property type="evidence" value="ECO:0007669"/>
    <property type="project" value="UniProtKB-EC"/>
</dbReference>
<dbReference type="GO" id="GO:0005739">
    <property type="term" value="C:mitochondrion"/>
    <property type="evidence" value="ECO:0007669"/>
    <property type="project" value="TreeGrafter"/>
</dbReference>
<dbReference type="InterPro" id="IPR002312">
    <property type="entry name" value="Asp/Asn-tRNA-synth_IIb"/>
</dbReference>
<dbReference type="PANTHER" id="PTHR22594:SF34">
    <property type="entry name" value="ASPARAGINE--TRNA LIGASE, MITOCHONDRIAL-RELATED"/>
    <property type="match status" value="1"/>
</dbReference>
<reference evidence="9" key="1">
    <citation type="submission" date="2015-04" db="EMBL/GenBank/DDBJ databases">
        <title>The genome sequence of the plant pathogenic Rhizarian Plasmodiophora brassicae reveals insights in its biotrophic life cycle and the origin of chitin synthesis.</title>
        <authorList>
            <person name="Schwelm A."/>
            <person name="Fogelqvist J."/>
            <person name="Knaust A."/>
            <person name="Julke S."/>
            <person name="Lilja T."/>
            <person name="Dhandapani V."/>
            <person name="Bonilla-Rosso G."/>
            <person name="Karlsson M."/>
            <person name="Shevchenko A."/>
            <person name="Choi S.R."/>
            <person name="Kim H.G."/>
            <person name="Park J.Y."/>
            <person name="Lim Y.P."/>
            <person name="Ludwig-Muller J."/>
            <person name="Dixelius C."/>
        </authorList>
    </citation>
    <scope>NUCLEOTIDE SEQUENCE</scope>
    <source>
        <tissue evidence="9">Potato root galls</tissue>
    </source>
</reference>
<dbReference type="InterPro" id="IPR006195">
    <property type="entry name" value="aa-tRNA-synth_II"/>
</dbReference>
<keyword evidence="4" id="KW-0547">Nucleotide-binding</keyword>
<keyword evidence="3" id="KW-0436">Ligase</keyword>
<name>A0A0H5QHN4_9EUKA</name>
<evidence type="ECO:0000256" key="3">
    <source>
        <dbReference type="ARBA" id="ARBA00022598"/>
    </source>
</evidence>
<dbReference type="NCBIfam" id="TIGR00457">
    <property type="entry name" value="asnS"/>
    <property type="match status" value="1"/>
</dbReference>
<dbReference type="InterPro" id="IPR004522">
    <property type="entry name" value="Asn-tRNA-ligase"/>
</dbReference>
<organism evidence="9">
    <name type="scientific">Spongospora subterranea</name>
    <dbReference type="NCBI Taxonomy" id="70186"/>
    <lineage>
        <taxon>Eukaryota</taxon>
        <taxon>Sar</taxon>
        <taxon>Rhizaria</taxon>
        <taxon>Endomyxa</taxon>
        <taxon>Phytomyxea</taxon>
        <taxon>Plasmodiophorida</taxon>
        <taxon>Plasmodiophoridae</taxon>
        <taxon>Spongospora</taxon>
    </lineage>
</organism>
<keyword evidence="5" id="KW-0067">ATP-binding</keyword>
<dbReference type="SUPFAM" id="SSF55681">
    <property type="entry name" value="Class II aaRS and biotin synthetases"/>
    <property type="match status" value="1"/>
</dbReference>
<comment type="similarity">
    <text evidence="1">Belongs to the class-II aminoacyl-tRNA synthetase family.</text>
</comment>
<evidence type="ECO:0000259" key="8">
    <source>
        <dbReference type="PROSITE" id="PS50862"/>
    </source>
</evidence>
<evidence type="ECO:0000256" key="6">
    <source>
        <dbReference type="ARBA" id="ARBA00022917"/>
    </source>
</evidence>
<proteinExistence type="inferred from homology"/>
<protein>
    <recommendedName>
        <fullName evidence="2">asparagine--tRNA ligase</fullName>
        <ecNumber evidence="2">6.1.1.22</ecNumber>
    </recommendedName>
</protein>
<dbReference type="GO" id="GO:0005524">
    <property type="term" value="F:ATP binding"/>
    <property type="evidence" value="ECO:0007669"/>
    <property type="project" value="UniProtKB-KW"/>
</dbReference>
<dbReference type="AlphaFoldDB" id="A0A0H5QHN4"/>
<dbReference type="GO" id="GO:0006421">
    <property type="term" value="P:asparaginyl-tRNA aminoacylation"/>
    <property type="evidence" value="ECO:0007669"/>
    <property type="project" value="InterPro"/>
</dbReference>
<dbReference type="PROSITE" id="PS50862">
    <property type="entry name" value="AA_TRNA_LIGASE_II"/>
    <property type="match status" value="1"/>
</dbReference>
<dbReference type="InterPro" id="IPR004364">
    <property type="entry name" value="Aa-tRNA-synt_II"/>
</dbReference>
<dbReference type="Pfam" id="PF00152">
    <property type="entry name" value="tRNA-synt_2"/>
    <property type="match status" value="1"/>
</dbReference>
<sequence length="350" mass="38664">MRVRSTCASAVHSHFNSRGFQWIHAPIITASDCEGAGEQFQVVTTSGRDPTSFFGTNAFLTVSAQLHAEMFACSMGPVYTFGPTFRSENSHTTRHLAEFWMVEPEIPFATLDVLMDEAEKLVKTCVRTCIGTHDDDLRLLWSDSSSLRLKAAEATGQSASIARDPALSAEDNYASYSSIITSCRDEVFARISYSDAIQILQECPMAPQFSHVPVWGDDLKSEHEQYLATVHFKRPLFVTHYPAKLKPFYMKRSSSGAKATCAAMDLLMPCIGEVVGGSERIDNVEDLSESMASHGLDSSKMSWYLDLRRFGSVPHGGFGLGFDRLVQFITGLSNIRDVVPVPRVAGSCRY</sequence>
<dbReference type="PANTHER" id="PTHR22594">
    <property type="entry name" value="ASPARTYL/LYSYL-TRNA SYNTHETASE"/>
    <property type="match status" value="1"/>
</dbReference>
<dbReference type="InterPro" id="IPR045864">
    <property type="entry name" value="aa-tRNA-synth_II/BPL/LPL"/>
</dbReference>
<evidence type="ECO:0000256" key="1">
    <source>
        <dbReference type="ARBA" id="ARBA00008226"/>
    </source>
</evidence>
<keyword evidence="7" id="KW-0030">Aminoacyl-tRNA synthetase</keyword>
<evidence type="ECO:0000256" key="7">
    <source>
        <dbReference type="ARBA" id="ARBA00023146"/>
    </source>
</evidence>
<dbReference type="PRINTS" id="PR01042">
    <property type="entry name" value="TRNASYNTHASP"/>
</dbReference>
<evidence type="ECO:0000256" key="4">
    <source>
        <dbReference type="ARBA" id="ARBA00022741"/>
    </source>
</evidence>
<accession>A0A0H5QHN4</accession>